<dbReference type="GO" id="GO:0009055">
    <property type="term" value="F:electron transfer activity"/>
    <property type="evidence" value="ECO:0007669"/>
    <property type="project" value="InterPro"/>
</dbReference>
<evidence type="ECO:0000256" key="5">
    <source>
        <dbReference type="SAM" id="MobiDB-lite"/>
    </source>
</evidence>
<dbReference type="GO" id="GO:0020037">
    <property type="term" value="F:heme binding"/>
    <property type="evidence" value="ECO:0007669"/>
    <property type="project" value="InterPro"/>
</dbReference>
<keyword evidence="6" id="KW-0812">Transmembrane</keyword>
<name>A4ABS8_9GAMM</name>
<evidence type="ECO:0000256" key="6">
    <source>
        <dbReference type="SAM" id="Phobius"/>
    </source>
</evidence>
<feature type="region of interest" description="Disordered" evidence="5">
    <location>
        <begin position="1"/>
        <end position="23"/>
    </location>
</feature>
<comment type="caution">
    <text evidence="8">The sequence shown here is derived from an EMBL/GenBank/DDBJ whole genome shotgun (WGS) entry which is preliminary data.</text>
</comment>
<dbReference type="PANTHER" id="PTHR35008:SF8">
    <property type="entry name" value="ALCOHOL DEHYDROGENASE CYTOCHROME C SUBUNIT"/>
    <property type="match status" value="1"/>
</dbReference>
<evidence type="ECO:0000313" key="9">
    <source>
        <dbReference type="Proteomes" id="UP000019205"/>
    </source>
</evidence>
<dbReference type="HOGENOM" id="CLU_093848_1_0_6"/>
<evidence type="ECO:0000256" key="1">
    <source>
        <dbReference type="ARBA" id="ARBA00022617"/>
    </source>
</evidence>
<dbReference type="InterPro" id="IPR009056">
    <property type="entry name" value="Cyt_c-like_dom"/>
</dbReference>
<keyword evidence="6" id="KW-1133">Transmembrane helix</keyword>
<dbReference type="AlphaFoldDB" id="A4ABS8"/>
<feature type="compositionally biased region" description="Basic and acidic residues" evidence="5">
    <location>
        <begin position="167"/>
        <end position="178"/>
    </location>
</feature>
<dbReference type="Gene3D" id="1.10.760.10">
    <property type="entry name" value="Cytochrome c-like domain"/>
    <property type="match status" value="1"/>
</dbReference>
<evidence type="ECO:0000256" key="3">
    <source>
        <dbReference type="ARBA" id="ARBA00023004"/>
    </source>
</evidence>
<reference evidence="8 9" key="2">
    <citation type="journal article" date="2009" name="PLoS ONE">
        <title>The photosynthetic apparatus and its regulation in the aerobic gammaproteobacterium Congregibacter litoralis gen. nov., sp. nov.</title>
        <authorList>
            <person name="Spring S."/>
            <person name="Lunsdorf H."/>
            <person name="Fuchs B.M."/>
            <person name="Tindall B.J."/>
        </authorList>
    </citation>
    <scope>NUCLEOTIDE SEQUENCE [LARGE SCALE GENOMIC DNA]</scope>
    <source>
        <strain evidence="8">KT71</strain>
    </source>
</reference>
<dbReference type="GO" id="GO:0046872">
    <property type="term" value="F:metal ion binding"/>
    <property type="evidence" value="ECO:0007669"/>
    <property type="project" value="UniProtKB-KW"/>
</dbReference>
<evidence type="ECO:0000256" key="2">
    <source>
        <dbReference type="ARBA" id="ARBA00022723"/>
    </source>
</evidence>
<evidence type="ECO:0000313" key="8">
    <source>
        <dbReference type="EMBL" id="EAQ96591.1"/>
    </source>
</evidence>
<reference evidence="8 9" key="1">
    <citation type="journal article" date="2007" name="Proc. Natl. Acad. Sci. U.S.A.">
        <title>Characterization of a marine gammaproteobacterium capable of aerobic anoxygenic photosynthesis.</title>
        <authorList>
            <person name="Fuchs B.M."/>
            <person name="Spring S."/>
            <person name="Teeling H."/>
            <person name="Quast C."/>
            <person name="Wulf J."/>
            <person name="Schattenhofer M."/>
            <person name="Yan S."/>
            <person name="Ferriera S."/>
            <person name="Johnson J."/>
            <person name="Glockner F.O."/>
            <person name="Amann R."/>
        </authorList>
    </citation>
    <scope>NUCLEOTIDE SEQUENCE [LARGE SCALE GENOMIC DNA]</scope>
    <source>
        <strain evidence="8">KT71</strain>
    </source>
</reference>
<protein>
    <submittedName>
        <fullName evidence="8">Cytochrome c, mono-and diheme variant</fullName>
    </submittedName>
</protein>
<organism evidence="8 9">
    <name type="scientific">Congregibacter litoralis KT71</name>
    <dbReference type="NCBI Taxonomy" id="314285"/>
    <lineage>
        <taxon>Bacteria</taxon>
        <taxon>Pseudomonadati</taxon>
        <taxon>Pseudomonadota</taxon>
        <taxon>Gammaproteobacteria</taxon>
        <taxon>Cellvibrionales</taxon>
        <taxon>Halieaceae</taxon>
        <taxon>Congregibacter</taxon>
    </lineage>
</organism>
<feature type="domain" description="Cytochrome c" evidence="7">
    <location>
        <begin position="67"/>
        <end position="156"/>
    </location>
</feature>
<keyword evidence="6" id="KW-0472">Membrane</keyword>
<sequence length="195" mass="21261">MTPQQKNRARTQSRERDEPEELRNPTPLPLLILAVVMVSWGVWYYFANAGFPLTAGDRRTPIEVPTMDQVDGAQVFAANCVACHQADGKGLAGVFPPLVDSRWVLGSRERLVQIMLYGIQGPIQVQGAVYNGVMPAFSRLSDAELASVTSHIRSTWGNDASPLTPDEIAKGRARDPERTAPWSGGEELNAVFGDG</sequence>
<evidence type="ECO:0000256" key="4">
    <source>
        <dbReference type="PROSITE-ProRule" id="PRU00433"/>
    </source>
</evidence>
<feature type="compositionally biased region" description="Basic and acidic residues" evidence="5">
    <location>
        <begin position="12"/>
        <end position="23"/>
    </location>
</feature>
<dbReference type="SUPFAM" id="SSF46626">
    <property type="entry name" value="Cytochrome c"/>
    <property type="match status" value="1"/>
</dbReference>
<dbReference type="eggNOG" id="COG2010">
    <property type="taxonomic scope" value="Bacteria"/>
</dbReference>
<dbReference type="STRING" id="314285.KT71_06187"/>
<dbReference type="InterPro" id="IPR051459">
    <property type="entry name" value="Cytochrome_c-type_DH"/>
</dbReference>
<keyword evidence="2 4" id="KW-0479">Metal-binding</keyword>
<dbReference type="InterPro" id="IPR036909">
    <property type="entry name" value="Cyt_c-like_dom_sf"/>
</dbReference>
<dbReference type="PROSITE" id="PS51007">
    <property type="entry name" value="CYTC"/>
    <property type="match status" value="1"/>
</dbReference>
<proteinExistence type="predicted"/>
<keyword evidence="9" id="KW-1185">Reference proteome</keyword>
<evidence type="ECO:0000259" key="7">
    <source>
        <dbReference type="PROSITE" id="PS51007"/>
    </source>
</evidence>
<dbReference type="Pfam" id="PF00034">
    <property type="entry name" value="Cytochrom_C"/>
    <property type="match status" value="1"/>
</dbReference>
<keyword evidence="1 4" id="KW-0349">Heme</keyword>
<dbReference type="PANTHER" id="PTHR35008">
    <property type="entry name" value="BLL4482 PROTEIN-RELATED"/>
    <property type="match status" value="1"/>
</dbReference>
<gene>
    <name evidence="8" type="ORF">KT71_06187</name>
</gene>
<feature type="transmembrane region" description="Helical" evidence="6">
    <location>
        <begin position="28"/>
        <end position="46"/>
    </location>
</feature>
<accession>A4ABS8</accession>
<dbReference type="Proteomes" id="UP000019205">
    <property type="component" value="Chromosome"/>
</dbReference>
<dbReference type="RefSeq" id="WP_008293658.1">
    <property type="nucleotide sequence ID" value="NZ_CM002299.1"/>
</dbReference>
<dbReference type="EMBL" id="AAOA02000004">
    <property type="protein sequence ID" value="EAQ96591.1"/>
    <property type="molecule type" value="Genomic_DNA"/>
</dbReference>
<keyword evidence="3 4" id="KW-0408">Iron</keyword>
<feature type="region of interest" description="Disordered" evidence="5">
    <location>
        <begin position="157"/>
        <end position="195"/>
    </location>
</feature>